<comment type="caution">
    <text evidence="1">The sequence shown here is derived from an EMBL/GenBank/DDBJ whole genome shotgun (WGS) entry which is preliminary data.</text>
</comment>
<sequence>IDDRNNIFAYAPYESKPEVGTDQKITLSGQNAKGAPTITFEVKTSNNWKDMIDLVTDCHAAIQDQTNESNKGTVQFKFSHVLTQIANIKVKPDVNLGTDTKIFVTGLKLDPGSTTLYNKAVYKFDNDTWEAISPDASYFSTEQDLSDF</sequence>
<feature type="non-terminal residue" evidence="1">
    <location>
        <position position="1"/>
    </location>
</feature>
<proteinExistence type="predicted"/>
<accession>K1THF6</accession>
<dbReference type="AlphaFoldDB" id="K1THF6"/>
<gene>
    <name evidence="1" type="ORF">LEA_06716</name>
</gene>
<protein>
    <submittedName>
        <fullName evidence="1">Lipoprotein</fullName>
    </submittedName>
</protein>
<keyword evidence="1" id="KW-0449">Lipoprotein</keyword>
<dbReference type="EMBL" id="AJWY01004398">
    <property type="protein sequence ID" value="EKC72492.1"/>
    <property type="molecule type" value="Genomic_DNA"/>
</dbReference>
<name>K1THF6_9ZZZZ</name>
<organism evidence="1">
    <name type="scientific">human gut metagenome</name>
    <dbReference type="NCBI Taxonomy" id="408170"/>
    <lineage>
        <taxon>unclassified sequences</taxon>
        <taxon>metagenomes</taxon>
        <taxon>organismal metagenomes</taxon>
    </lineage>
</organism>
<reference evidence="1" key="1">
    <citation type="journal article" date="2013" name="Environ. Microbiol.">
        <title>Microbiota from the distal guts of lean and obese adolescents exhibit partial functional redundancy besides clear differences in community structure.</title>
        <authorList>
            <person name="Ferrer M."/>
            <person name="Ruiz A."/>
            <person name="Lanza F."/>
            <person name="Haange S.B."/>
            <person name="Oberbach A."/>
            <person name="Till H."/>
            <person name="Bargiela R."/>
            <person name="Campoy C."/>
            <person name="Segura M.T."/>
            <person name="Richter M."/>
            <person name="von Bergen M."/>
            <person name="Seifert J."/>
            <person name="Suarez A."/>
        </authorList>
    </citation>
    <scope>NUCLEOTIDE SEQUENCE</scope>
</reference>
<evidence type="ECO:0000313" key="1">
    <source>
        <dbReference type="EMBL" id="EKC72492.1"/>
    </source>
</evidence>